<dbReference type="SMART" id="SM00332">
    <property type="entry name" value="PP2Cc"/>
    <property type="match status" value="1"/>
</dbReference>
<evidence type="ECO:0000313" key="3">
    <source>
        <dbReference type="EMBL" id="KAF7777659.1"/>
    </source>
</evidence>
<evidence type="ECO:0000259" key="2">
    <source>
        <dbReference type="PROSITE" id="PS51746"/>
    </source>
</evidence>
<organism evidence="3 4">
    <name type="scientific">Agaricus bisporus var. burnettii</name>
    <dbReference type="NCBI Taxonomy" id="192524"/>
    <lineage>
        <taxon>Eukaryota</taxon>
        <taxon>Fungi</taxon>
        <taxon>Dikarya</taxon>
        <taxon>Basidiomycota</taxon>
        <taxon>Agaricomycotina</taxon>
        <taxon>Agaricomycetes</taxon>
        <taxon>Agaricomycetidae</taxon>
        <taxon>Agaricales</taxon>
        <taxon>Agaricineae</taxon>
        <taxon>Agaricaceae</taxon>
        <taxon>Agaricus</taxon>
    </lineage>
</organism>
<dbReference type="GO" id="GO:0004722">
    <property type="term" value="F:protein serine/threonine phosphatase activity"/>
    <property type="evidence" value="ECO:0007669"/>
    <property type="project" value="InterPro"/>
</dbReference>
<dbReference type="EMBL" id="JABXXO010000005">
    <property type="protein sequence ID" value="KAF7777659.1"/>
    <property type="molecule type" value="Genomic_DNA"/>
</dbReference>
<dbReference type="AlphaFoldDB" id="A0A8H7F591"/>
<name>A0A8H7F591_AGABI</name>
<dbReference type="InterPro" id="IPR015655">
    <property type="entry name" value="PP2C"/>
</dbReference>
<proteinExistence type="predicted"/>
<protein>
    <recommendedName>
        <fullName evidence="2">PPM-type phosphatase domain-containing protein</fullName>
    </recommendedName>
</protein>
<accession>A0A8H7F591</accession>
<sequence length="481" mass="53834">MIVGRPVPPASATWAYPDDIPGSRCGPEDGPWPRQYRVLSENEVWRELKELAKPHSVVFNNDRGFRADSINFQPSPKTKTQDRHVVTEINIRGQKWNLTGVFDGHLGDVTVEHVSYHLPIIVEEFLQGALEQNPERELTPEYIGDLFSQSILAFDDAIAHDVLDLFGGSVEELEKYSDSEIKEIINDQHLGGANWRKARLCMYGTTALVALVDPEHVNLWVANLGDCQAVLITPDDEGIKDWQIEVLTTTHNGDNDDELDRIRAEHPGEDECILNRRVLGALAPTRCLGDIPFKQPPAFTRRVLYNLFPGFHNTSPWEEFLNRNRTPPYITAKPDVVHRKLRRASSDSLPPPQITFSPPSTDSLAKFSYKPGEEPESHIVHRPTFLVLTSDGFSDLCSGEGQTRVLESWARGMMELWSLGEVGEGGKGGSGRKEDVRGSGNMALRLLRRTIGDDRFAVSKVLTLDMDEAWIDDTAVVVVTV</sequence>
<dbReference type="PANTHER" id="PTHR13832">
    <property type="entry name" value="PROTEIN PHOSPHATASE 2C"/>
    <property type="match status" value="1"/>
</dbReference>
<dbReference type="InterPro" id="IPR036457">
    <property type="entry name" value="PPM-type-like_dom_sf"/>
</dbReference>
<dbReference type="CDD" id="cd00143">
    <property type="entry name" value="PP2Cc"/>
    <property type="match status" value="1"/>
</dbReference>
<dbReference type="Pfam" id="PF00481">
    <property type="entry name" value="PP2C"/>
    <property type="match status" value="1"/>
</dbReference>
<comment type="caution">
    <text evidence="3">The sequence shown here is derived from an EMBL/GenBank/DDBJ whole genome shotgun (WGS) entry which is preliminary data.</text>
</comment>
<dbReference type="Proteomes" id="UP000629468">
    <property type="component" value="Unassembled WGS sequence"/>
</dbReference>
<dbReference type="InterPro" id="IPR001932">
    <property type="entry name" value="PPM-type_phosphatase-like_dom"/>
</dbReference>
<dbReference type="SUPFAM" id="SSF81606">
    <property type="entry name" value="PP2C-like"/>
    <property type="match status" value="1"/>
</dbReference>
<dbReference type="PANTHER" id="PTHR13832:SF792">
    <property type="entry name" value="GM14286P"/>
    <property type="match status" value="1"/>
</dbReference>
<feature type="domain" description="PPM-type phosphatase" evidence="2">
    <location>
        <begin position="64"/>
        <end position="481"/>
    </location>
</feature>
<dbReference type="PROSITE" id="PS51746">
    <property type="entry name" value="PPM_2"/>
    <property type="match status" value="1"/>
</dbReference>
<evidence type="ECO:0000313" key="4">
    <source>
        <dbReference type="Proteomes" id="UP000629468"/>
    </source>
</evidence>
<evidence type="ECO:0000256" key="1">
    <source>
        <dbReference type="SAM" id="MobiDB-lite"/>
    </source>
</evidence>
<dbReference type="Gene3D" id="3.60.40.10">
    <property type="entry name" value="PPM-type phosphatase domain"/>
    <property type="match status" value="1"/>
</dbReference>
<gene>
    <name evidence="3" type="ORF">Agabi119p4_3731</name>
</gene>
<reference evidence="3 4" key="1">
    <citation type="journal article" name="Sci. Rep.">
        <title>Telomere-to-telomere assembled and centromere annotated genomes of the two main subspecies of the button mushroom Agaricus bisporus reveal especially polymorphic chromosome ends.</title>
        <authorList>
            <person name="Sonnenberg A.S.M."/>
            <person name="Sedaghat-Telgerd N."/>
            <person name="Lavrijssen B."/>
            <person name="Ohm R.A."/>
            <person name="Hendrickx P.M."/>
            <person name="Scholtmeijer K."/>
            <person name="Baars J.J.P."/>
            <person name="van Peer A."/>
        </authorList>
    </citation>
    <scope>NUCLEOTIDE SEQUENCE [LARGE SCALE GENOMIC DNA]</scope>
    <source>
        <strain evidence="3 4">H119_p4</strain>
    </source>
</reference>
<feature type="region of interest" description="Disordered" evidence="1">
    <location>
        <begin position="343"/>
        <end position="362"/>
    </location>
</feature>